<dbReference type="Proteomes" id="UP000199152">
    <property type="component" value="Unassembled WGS sequence"/>
</dbReference>
<dbReference type="Pfam" id="PF00534">
    <property type="entry name" value="Glycos_transf_1"/>
    <property type="match status" value="1"/>
</dbReference>
<dbReference type="PANTHER" id="PTHR45947:SF3">
    <property type="entry name" value="SULFOQUINOVOSYL TRANSFERASE SQD2"/>
    <property type="match status" value="1"/>
</dbReference>
<accession>A0A1I4DGD8</accession>
<feature type="domain" description="Glycosyl transferase family 1" evidence="2">
    <location>
        <begin position="229"/>
        <end position="339"/>
    </location>
</feature>
<keyword evidence="4" id="KW-1185">Reference proteome</keyword>
<evidence type="ECO:0000259" key="2">
    <source>
        <dbReference type="Pfam" id="PF00534"/>
    </source>
</evidence>
<proteinExistence type="predicted"/>
<dbReference type="InParanoid" id="A0A1I4DGD8"/>
<sequence>MSIKHERILVVAFTVRPEEGSEGGVGWIWLNTIASFAEERGMAIDLVFDARDSRYVVGRLQSRPGIHLHPVPMPRVAERLARGRRTRLSYLAWWSRAYRATKSLDRQYSYAAAHQVNFATATMPSVLGATTAPVRVWGPVTLPILPRAKLSTRSIPRSWTSWGETIRAWSARLLAFTWPHLAKSATLVLAQNPRTAELIDNWSQIPAVVWPNLVLDWGTGQAGDGQTRDARLILCAGRLVGLKNQRHAISLLSSSSLSDFRLEIVGDGPLRDELYRLAQQIGVSDRVVFSGSLSREALLKRMDRAAVLVHPSIREGLGWVVGEATARGLPVAVTAGTGAEFALEWSNGPGKALPLTGDTSSDVEVWSSAVAELAGSGPYRPSERWSSERLRRQLAEWYGLHNAP</sequence>
<dbReference type="AlphaFoldDB" id="A0A1I4DGD8"/>
<dbReference type="PANTHER" id="PTHR45947">
    <property type="entry name" value="SULFOQUINOVOSYL TRANSFERASE SQD2"/>
    <property type="match status" value="1"/>
</dbReference>
<protein>
    <submittedName>
        <fullName evidence="3">Glycosyl transferases group 1</fullName>
    </submittedName>
</protein>
<gene>
    <name evidence="3" type="ORF">SAMN04488085_104381</name>
</gene>
<dbReference type="EMBL" id="FOSW01000004">
    <property type="protein sequence ID" value="SFK92552.1"/>
    <property type="molecule type" value="Genomic_DNA"/>
</dbReference>
<name>A0A1I4DGD8_9ACTN</name>
<dbReference type="InterPro" id="IPR001296">
    <property type="entry name" value="Glyco_trans_1"/>
</dbReference>
<evidence type="ECO:0000313" key="4">
    <source>
        <dbReference type="Proteomes" id="UP000199152"/>
    </source>
</evidence>
<reference evidence="3 4" key="1">
    <citation type="submission" date="2016-10" db="EMBL/GenBank/DDBJ databases">
        <authorList>
            <person name="de Groot N.N."/>
        </authorList>
    </citation>
    <scope>NUCLEOTIDE SEQUENCE [LARGE SCALE GENOMIC DNA]</scope>
    <source>
        <strain evidence="3 4">DSM 45317</strain>
    </source>
</reference>
<dbReference type="STRING" id="504800.SAMN04488085_104381"/>
<dbReference type="GO" id="GO:0016757">
    <property type="term" value="F:glycosyltransferase activity"/>
    <property type="evidence" value="ECO:0007669"/>
    <property type="project" value="InterPro"/>
</dbReference>
<keyword evidence="1 3" id="KW-0808">Transferase</keyword>
<dbReference type="OrthoDB" id="506201at2"/>
<evidence type="ECO:0000256" key="1">
    <source>
        <dbReference type="ARBA" id="ARBA00022679"/>
    </source>
</evidence>
<organism evidence="3 4">
    <name type="scientific">Geodermatophilus ruber</name>
    <dbReference type="NCBI Taxonomy" id="504800"/>
    <lineage>
        <taxon>Bacteria</taxon>
        <taxon>Bacillati</taxon>
        <taxon>Actinomycetota</taxon>
        <taxon>Actinomycetes</taxon>
        <taxon>Geodermatophilales</taxon>
        <taxon>Geodermatophilaceae</taxon>
        <taxon>Geodermatophilus</taxon>
    </lineage>
</organism>
<dbReference type="SUPFAM" id="SSF53756">
    <property type="entry name" value="UDP-Glycosyltransferase/glycogen phosphorylase"/>
    <property type="match status" value="1"/>
</dbReference>
<dbReference type="InterPro" id="IPR050194">
    <property type="entry name" value="Glycosyltransferase_grp1"/>
</dbReference>
<dbReference type="Gene3D" id="3.40.50.2000">
    <property type="entry name" value="Glycogen Phosphorylase B"/>
    <property type="match status" value="2"/>
</dbReference>
<evidence type="ECO:0000313" key="3">
    <source>
        <dbReference type="EMBL" id="SFK92552.1"/>
    </source>
</evidence>